<evidence type="ECO:0000313" key="3">
    <source>
        <dbReference type="Proteomes" id="UP000284657"/>
    </source>
</evidence>
<comment type="caution">
    <text evidence="2">The sequence shown here is derived from an EMBL/GenBank/DDBJ whole genome shotgun (WGS) entry which is preliminary data.</text>
</comment>
<organism evidence="2 3">
    <name type="scientific">Phytophthora kernoviae</name>
    <dbReference type="NCBI Taxonomy" id="325452"/>
    <lineage>
        <taxon>Eukaryota</taxon>
        <taxon>Sar</taxon>
        <taxon>Stramenopiles</taxon>
        <taxon>Oomycota</taxon>
        <taxon>Peronosporomycetes</taxon>
        <taxon>Peronosporales</taxon>
        <taxon>Peronosporaceae</taxon>
        <taxon>Phytophthora</taxon>
    </lineage>
</organism>
<proteinExistence type="predicted"/>
<sequence length="50" mass="5702">MTSVVVVEKKASKKKRKKNDGTAELVSKEKKVRKKVKMPEEIAEELFKLG</sequence>
<accession>A0A421G416</accession>
<reference evidence="2 3" key="1">
    <citation type="submission" date="2018-07" db="EMBL/GenBank/DDBJ databases">
        <title>Genome sequencing of oomycete isolates from Chile give support for New Zealand origin for Phytophthora kernoviae and make available the first Nothophytophthora sp. genome.</title>
        <authorList>
            <person name="Studholme D.J."/>
            <person name="Sanfuentes E."/>
            <person name="Panda P."/>
            <person name="Hill R."/>
            <person name="Sambles C."/>
            <person name="Grant M."/>
            <person name="Williams N.M."/>
            <person name="Mcdougal R.L."/>
        </authorList>
    </citation>
    <scope>NUCLEOTIDE SEQUENCE [LARGE SCALE GENOMIC DNA]</scope>
    <source>
        <strain evidence="2">Chile7</strain>
    </source>
</reference>
<dbReference type="Proteomes" id="UP000284657">
    <property type="component" value="Unassembled WGS sequence"/>
</dbReference>
<name>A0A421G416_9STRA</name>
<feature type="non-terminal residue" evidence="2">
    <location>
        <position position="50"/>
    </location>
</feature>
<gene>
    <name evidence="2" type="ORF">BBJ29_009298</name>
</gene>
<evidence type="ECO:0000256" key="1">
    <source>
        <dbReference type="SAM" id="MobiDB-lite"/>
    </source>
</evidence>
<dbReference type="EMBL" id="MBAD02000771">
    <property type="protein sequence ID" value="RLN62970.1"/>
    <property type="molecule type" value="Genomic_DNA"/>
</dbReference>
<protein>
    <submittedName>
        <fullName evidence="2">Uncharacterized protein</fullName>
    </submittedName>
</protein>
<dbReference type="AlphaFoldDB" id="A0A421G416"/>
<feature type="region of interest" description="Disordered" evidence="1">
    <location>
        <begin position="1"/>
        <end position="30"/>
    </location>
</feature>
<evidence type="ECO:0000313" key="2">
    <source>
        <dbReference type="EMBL" id="RLN62970.1"/>
    </source>
</evidence>